<accession>A0A2J5HW10</accession>
<name>A0A2J5HW10_9EURO</name>
<evidence type="ECO:0000256" key="1">
    <source>
        <dbReference type="SAM" id="MobiDB-lite"/>
    </source>
</evidence>
<dbReference type="OrthoDB" id="4510422at2759"/>
<feature type="compositionally biased region" description="Pro residues" evidence="1">
    <location>
        <begin position="186"/>
        <end position="197"/>
    </location>
</feature>
<feature type="region of interest" description="Disordered" evidence="1">
    <location>
        <begin position="1"/>
        <end position="227"/>
    </location>
</feature>
<sequence length="417" mass="44845">MGILDPITSCIQRRPKSKSITATSSTEPRSRSRCRCRQRLTAWSMDLTGEKKAAADNDKEREGENSPGLYEDEKDKPRKLVKRSPSQATASIRIVESEGDDIGCSPTERGNHGDDDDSDSKTKTTGESQSHISPETTTEDRNPPRSKIEDIPEESEPTTPEKTPPPPPATTPATPHSKNALQNKPLPLPPVSTPSPRPRTRPSSKSSRYTPDPLASDTDEEWSPKRASSLFRLSSRRSLIEIVTLLQTTAQAAAAAAATAPRRLHPGLARGGSPGVPVKSPLRRGVTIPSAESSTESSSEGTMMGSDSETEVSFASSSSSIMLPAWTSSKGGFVRGSTAATAPVSATDTIGSGSGGDVSEDLADEEKKDGEGKKQRRHRRRAAEVFDQPKPLRLPLRRGESDSRVEGIEGTEKSLFR</sequence>
<feature type="compositionally biased region" description="Basic and acidic residues" evidence="1">
    <location>
        <begin position="109"/>
        <end position="124"/>
    </location>
</feature>
<feature type="compositionally biased region" description="Basic and acidic residues" evidence="1">
    <location>
        <begin position="397"/>
        <end position="417"/>
    </location>
</feature>
<feature type="compositionally biased region" description="Polar residues" evidence="1">
    <location>
        <begin position="126"/>
        <end position="136"/>
    </location>
</feature>
<evidence type="ECO:0000313" key="2">
    <source>
        <dbReference type="EMBL" id="PLN81606.1"/>
    </source>
</evidence>
<evidence type="ECO:0000313" key="3">
    <source>
        <dbReference type="Proteomes" id="UP000235023"/>
    </source>
</evidence>
<feature type="compositionally biased region" description="Polar residues" evidence="1">
    <location>
        <begin position="338"/>
        <end position="351"/>
    </location>
</feature>
<dbReference type="AlphaFoldDB" id="A0A2J5HW10"/>
<feature type="compositionally biased region" description="Low complexity" evidence="1">
    <location>
        <begin position="290"/>
        <end position="319"/>
    </location>
</feature>
<dbReference type="Proteomes" id="UP000235023">
    <property type="component" value="Unassembled WGS sequence"/>
</dbReference>
<feature type="compositionally biased region" description="Polar residues" evidence="1">
    <location>
        <begin position="18"/>
        <end position="27"/>
    </location>
</feature>
<feature type="region of interest" description="Disordered" evidence="1">
    <location>
        <begin position="264"/>
        <end position="319"/>
    </location>
</feature>
<proteinExistence type="predicted"/>
<keyword evidence="3" id="KW-1185">Reference proteome</keyword>
<feature type="region of interest" description="Disordered" evidence="1">
    <location>
        <begin position="332"/>
        <end position="417"/>
    </location>
</feature>
<dbReference type="EMBL" id="KZ559535">
    <property type="protein sequence ID" value="PLN81606.1"/>
    <property type="molecule type" value="Genomic_DNA"/>
</dbReference>
<organism evidence="2 3">
    <name type="scientific">Aspergillus taichungensis</name>
    <dbReference type="NCBI Taxonomy" id="482145"/>
    <lineage>
        <taxon>Eukaryota</taxon>
        <taxon>Fungi</taxon>
        <taxon>Dikarya</taxon>
        <taxon>Ascomycota</taxon>
        <taxon>Pezizomycotina</taxon>
        <taxon>Eurotiomycetes</taxon>
        <taxon>Eurotiomycetidae</taxon>
        <taxon>Eurotiales</taxon>
        <taxon>Aspergillaceae</taxon>
        <taxon>Aspergillus</taxon>
        <taxon>Aspergillus subgen. Circumdati</taxon>
    </lineage>
</organism>
<feature type="compositionally biased region" description="Basic and acidic residues" evidence="1">
    <location>
        <begin position="138"/>
        <end position="150"/>
    </location>
</feature>
<feature type="compositionally biased region" description="Basic and acidic residues" evidence="1">
    <location>
        <begin position="48"/>
        <end position="64"/>
    </location>
</feature>
<reference evidence="3" key="1">
    <citation type="submission" date="2017-12" db="EMBL/GenBank/DDBJ databases">
        <authorList>
            <consortium name="DOE Joint Genome Institute"/>
            <person name="Mondo S.J."/>
            <person name="Kjaerbolling I."/>
            <person name="Vesth T.C."/>
            <person name="Frisvad J.C."/>
            <person name="Nybo J.L."/>
            <person name="Theobald S."/>
            <person name="Kuo A."/>
            <person name="Bowyer P."/>
            <person name="Matsuda Y."/>
            <person name="Lyhne E.K."/>
            <person name="Kogle M.E."/>
            <person name="Clum A."/>
            <person name="Lipzen A."/>
            <person name="Salamov A."/>
            <person name="Ngan C.Y."/>
            <person name="Daum C."/>
            <person name="Chiniquy J."/>
            <person name="Barry K."/>
            <person name="LaButti K."/>
            <person name="Haridas S."/>
            <person name="Simmons B.A."/>
            <person name="Magnuson J.K."/>
            <person name="Mortensen U.H."/>
            <person name="Larsen T.O."/>
            <person name="Grigoriev I.V."/>
            <person name="Baker S.E."/>
            <person name="Andersen M.R."/>
            <person name="Nordberg H.P."/>
            <person name="Cantor M.N."/>
            <person name="Hua S.X."/>
        </authorList>
    </citation>
    <scope>NUCLEOTIDE SEQUENCE [LARGE SCALE GENOMIC DNA]</scope>
    <source>
        <strain evidence="3">IBT 19404</strain>
    </source>
</reference>
<protein>
    <submittedName>
        <fullName evidence="2">Uncharacterized protein</fullName>
    </submittedName>
</protein>
<gene>
    <name evidence="2" type="ORF">BDW42DRAFT_95470</name>
</gene>